<sequence>MEELALVYGETDPTTSGATTSIEAAQYVNSIPELRWPPSEKDEGKSD</sequence>
<evidence type="ECO:0000313" key="1">
    <source>
        <dbReference type="EMBL" id="SVE51811.1"/>
    </source>
</evidence>
<organism evidence="1">
    <name type="scientific">marine metagenome</name>
    <dbReference type="NCBI Taxonomy" id="408172"/>
    <lineage>
        <taxon>unclassified sequences</taxon>
        <taxon>metagenomes</taxon>
        <taxon>ecological metagenomes</taxon>
    </lineage>
</organism>
<dbReference type="AlphaFoldDB" id="A0A383E501"/>
<protein>
    <submittedName>
        <fullName evidence="1">Uncharacterized protein</fullName>
    </submittedName>
</protein>
<gene>
    <name evidence="1" type="ORF">METZ01_LOCUS504665</name>
</gene>
<accession>A0A383E501</accession>
<proteinExistence type="predicted"/>
<feature type="non-terminal residue" evidence="1">
    <location>
        <position position="47"/>
    </location>
</feature>
<reference evidence="1" key="1">
    <citation type="submission" date="2018-05" db="EMBL/GenBank/DDBJ databases">
        <authorList>
            <person name="Lanie J.A."/>
            <person name="Ng W.-L."/>
            <person name="Kazmierczak K.M."/>
            <person name="Andrzejewski T.M."/>
            <person name="Davidsen T.M."/>
            <person name="Wayne K.J."/>
            <person name="Tettelin H."/>
            <person name="Glass J.I."/>
            <person name="Rusch D."/>
            <person name="Podicherti R."/>
            <person name="Tsui H.-C.T."/>
            <person name="Winkler M.E."/>
        </authorList>
    </citation>
    <scope>NUCLEOTIDE SEQUENCE</scope>
</reference>
<dbReference type="EMBL" id="UINC01222855">
    <property type="protein sequence ID" value="SVE51811.1"/>
    <property type="molecule type" value="Genomic_DNA"/>
</dbReference>
<name>A0A383E501_9ZZZZ</name>